<keyword evidence="2" id="KW-0378">Hydrolase</keyword>
<dbReference type="RefSeq" id="WP_323322490.1">
    <property type="nucleotide sequence ID" value="NZ_JAYFSI010000001.1"/>
</dbReference>
<feature type="domain" description="Beta-lactamase-related" evidence="1">
    <location>
        <begin position="34"/>
        <end position="351"/>
    </location>
</feature>
<reference evidence="2 3" key="1">
    <citation type="submission" date="2023-12" db="EMBL/GenBank/DDBJ databases">
        <title>Amycolatopsis sp. V23-08.</title>
        <authorList>
            <person name="Somphong A."/>
        </authorList>
    </citation>
    <scope>NUCLEOTIDE SEQUENCE [LARGE SCALE GENOMIC DNA]</scope>
    <source>
        <strain evidence="2 3">V23-08</strain>
    </source>
</reference>
<dbReference type="Proteomes" id="UP001304298">
    <property type="component" value="Unassembled WGS sequence"/>
</dbReference>
<gene>
    <name evidence="2" type="ORF">VA596_00695</name>
</gene>
<dbReference type="EMBL" id="JAYFSI010000001">
    <property type="protein sequence ID" value="MEA5358036.1"/>
    <property type="molecule type" value="Genomic_DNA"/>
</dbReference>
<dbReference type="PANTHER" id="PTHR43319">
    <property type="entry name" value="BETA-LACTAMASE-RELATED"/>
    <property type="match status" value="1"/>
</dbReference>
<evidence type="ECO:0000313" key="2">
    <source>
        <dbReference type="EMBL" id="MEA5358036.1"/>
    </source>
</evidence>
<name>A0ABU5QVU5_9PSEU</name>
<evidence type="ECO:0000313" key="3">
    <source>
        <dbReference type="Proteomes" id="UP001304298"/>
    </source>
</evidence>
<dbReference type="InterPro" id="IPR001466">
    <property type="entry name" value="Beta-lactam-related"/>
</dbReference>
<dbReference type="InterPro" id="IPR012338">
    <property type="entry name" value="Beta-lactam/transpept-like"/>
</dbReference>
<dbReference type="PANTHER" id="PTHR43319:SF3">
    <property type="entry name" value="BETA-LACTAMASE-RELATED DOMAIN-CONTAINING PROTEIN"/>
    <property type="match status" value="1"/>
</dbReference>
<dbReference type="EC" id="3.1.1.103" evidence="2"/>
<evidence type="ECO:0000259" key="1">
    <source>
        <dbReference type="Pfam" id="PF00144"/>
    </source>
</evidence>
<sequence length="382" mass="40531">MSSEHIQGTVADGYESVREEFAAVATGEGGDYAAQLVAHVDGERVVDLWTGPEITADSLTGVFSSTKGAAHLVVALLVQDGVLDLDERVSHYWPEFGAAGKAGITLRDLLAHRAGVVGADDGFTAEELADDRIIAERLAPQKPYWRPGTAFGYHALVIGALTGEVVRRVTGRSIQEHYEERVRKPYALDFYLGLPEELEPRFLTTLPMLPTPEQLAELEANATGPDSLTAIAFNRNHPKAPELWDLPNIKTIRRLSPASVGGVASARGLAGMYAAAISGPEPLLAKETAADFAQIHSIGDDLSTRGGNAFGLGFSAVAYDYPVLGQGAFGHSGAAGSQAFADPRSGLAYGYNRRRFAFPGGAAPENTRLVRAVHSAVVAKRG</sequence>
<proteinExistence type="predicted"/>
<dbReference type="SUPFAM" id="SSF56601">
    <property type="entry name" value="beta-lactamase/transpeptidase-like"/>
    <property type="match status" value="1"/>
</dbReference>
<dbReference type="GO" id="GO:0016787">
    <property type="term" value="F:hydrolase activity"/>
    <property type="evidence" value="ECO:0007669"/>
    <property type="project" value="UniProtKB-KW"/>
</dbReference>
<dbReference type="InterPro" id="IPR052907">
    <property type="entry name" value="Beta-lactamase/esterase"/>
</dbReference>
<organism evidence="2 3">
    <name type="scientific">Amycolatopsis heterodermiae</name>
    <dbReference type="NCBI Taxonomy" id="3110235"/>
    <lineage>
        <taxon>Bacteria</taxon>
        <taxon>Bacillati</taxon>
        <taxon>Actinomycetota</taxon>
        <taxon>Actinomycetes</taxon>
        <taxon>Pseudonocardiales</taxon>
        <taxon>Pseudonocardiaceae</taxon>
        <taxon>Amycolatopsis</taxon>
    </lineage>
</organism>
<dbReference type="Pfam" id="PF00144">
    <property type="entry name" value="Beta-lactamase"/>
    <property type="match status" value="1"/>
</dbReference>
<keyword evidence="3" id="KW-1185">Reference proteome</keyword>
<comment type="caution">
    <text evidence="2">The sequence shown here is derived from an EMBL/GenBank/DDBJ whole genome shotgun (WGS) entry which is preliminary data.</text>
</comment>
<accession>A0ABU5QVU5</accession>
<dbReference type="Gene3D" id="3.40.710.10">
    <property type="entry name" value="DD-peptidase/beta-lactamase superfamily"/>
    <property type="match status" value="1"/>
</dbReference>
<protein>
    <submittedName>
        <fullName evidence="2">Serine hydrolase domain-containing protein</fullName>
        <ecNumber evidence="2">3.1.1.103</ecNumber>
    </submittedName>
</protein>